<protein>
    <submittedName>
        <fullName evidence="1">Uncharacterized protein</fullName>
    </submittedName>
</protein>
<feature type="non-terminal residue" evidence="1">
    <location>
        <position position="1"/>
    </location>
</feature>
<evidence type="ECO:0000313" key="1">
    <source>
        <dbReference type="EMBL" id="ENN82020.1"/>
    </source>
</evidence>
<proteinExistence type="predicted"/>
<reference evidence="1" key="1">
    <citation type="journal article" date="2013" name="Genome Biol.">
        <title>Draft genome of the mountain pine beetle, Dendroctonus ponderosae Hopkins, a major forest pest.</title>
        <authorList>
            <person name="Keeling C.I."/>
            <person name="Yuen M.M."/>
            <person name="Liao N.Y."/>
            <person name="Docking T.R."/>
            <person name="Chan S.K."/>
            <person name="Taylor G.A."/>
            <person name="Palmquist D.L."/>
            <person name="Jackman S.D."/>
            <person name="Nguyen A."/>
            <person name="Li M."/>
            <person name="Henderson H."/>
            <person name="Janes J.K."/>
            <person name="Zhao Y."/>
            <person name="Pandoh P."/>
            <person name="Moore R."/>
            <person name="Sperling F.A."/>
            <person name="Huber D.P."/>
            <person name="Birol I."/>
            <person name="Jones S.J."/>
            <person name="Bohlmann J."/>
        </authorList>
    </citation>
    <scope>NUCLEOTIDE SEQUENCE</scope>
</reference>
<gene>
    <name evidence="1" type="ORF">YQE_01595</name>
</gene>
<name>N6UJW1_DENPD</name>
<dbReference type="AlphaFoldDB" id="N6UJW1"/>
<organism evidence="1">
    <name type="scientific">Dendroctonus ponderosae</name>
    <name type="common">Mountain pine beetle</name>
    <dbReference type="NCBI Taxonomy" id="77166"/>
    <lineage>
        <taxon>Eukaryota</taxon>
        <taxon>Metazoa</taxon>
        <taxon>Ecdysozoa</taxon>
        <taxon>Arthropoda</taxon>
        <taxon>Hexapoda</taxon>
        <taxon>Insecta</taxon>
        <taxon>Pterygota</taxon>
        <taxon>Neoptera</taxon>
        <taxon>Endopterygota</taxon>
        <taxon>Coleoptera</taxon>
        <taxon>Polyphaga</taxon>
        <taxon>Cucujiformia</taxon>
        <taxon>Curculionidae</taxon>
        <taxon>Scolytinae</taxon>
        <taxon>Dendroctonus</taxon>
    </lineage>
</organism>
<sequence length="84" mass="9792">MRGKFELYIFEKGSNDMPHAQASTHCRAIRNIFVRGHALHGVRINFKRSSKIASNFPFAQGAKPINWFRNFYIEELQFESGKVF</sequence>
<dbReference type="HOGENOM" id="CLU_2529757_0_0_1"/>
<accession>N6UJW1</accession>
<dbReference type="EMBL" id="KB739995">
    <property type="protein sequence ID" value="ENN82020.1"/>
    <property type="molecule type" value="Genomic_DNA"/>
</dbReference>